<dbReference type="Gene3D" id="2.40.10.10">
    <property type="entry name" value="Trypsin-like serine proteases"/>
    <property type="match status" value="2"/>
</dbReference>
<feature type="transmembrane region" description="Helical" evidence="4">
    <location>
        <begin position="12"/>
        <end position="30"/>
    </location>
</feature>
<dbReference type="Proteomes" id="UP001159405">
    <property type="component" value="Unassembled WGS sequence"/>
</dbReference>
<dbReference type="InterPro" id="IPR001254">
    <property type="entry name" value="Trypsin_dom"/>
</dbReference>
<keyword evidence="2" id="KW-0645">Protease</keyword>
<evidence type="ECO:0000313" key="7">
    <source>
        <dbReference type="Proteomes" id="UP001159405"/>
    </source>
</evidence>
<keyword evidence="7" id="KW-1185">Reference proteome</keyword>
<keyword evidence="4" id="KW-0812">Transmembrane</keyword>
<dbReference type="InterPro" id="IPR018114">
    <property type="entry name" value="TRYPSIN_HIS"/>
</dbReference>
<reference evidence="6 7" key="1">
    <citation type="submission" date="2022-05" db="EMBL/GenBank/DDBJ databases">
        <authorList>
            <consortium name="Genoscope - CEA"/>
            <person name="William W."/>
        </authorList>
    </citation>
    <scope>NUCLEOTIDE SEQUENCE [LARGE SCALE GENOMIC DNA]</scope>
</reference>
<dbReference type="InterPro" id="IPR043504">
    <property type="entry name" value="Peptidase_S1_PA_chymotrypsin"/>
</dbReference>
<dbReference type="InterPro" id="IPR001314">
    <property type="entry name" value="Peptidase_S1A"/>
</dbReference>
<feature type="domain" description="Peptidase S1" evidence="5">
    <location>
        <begin position="46"/>
        <end position="265"/>
    </location>
</feature>
<keyword evidence="1" id="KW-1015">Disulfide bond</keyword>
<dbReference type="PROSITE" id="PS50240">
    <property type="entry name" value="TRYPSIN_DOM"/>
    <property type="match status" value="2"/>
</dbReference>
<protein>
    <recommendedName>
        <fullName evidence="5">Peptidase S1 domain-containing protein</fullName>
    </recommendedName>
</protein>
<organism evidence="6 7">
    <name type="scientific">Porites lobata</name>
    <dbReference type="NCBI Taxonomy" id="104759"/>
    <lineage>
        <taxon>Eukaryota</taxon>
        <taxon>Metazoa</taxon>
        <taxon>Cnidaria</taxon>
        <taxon>Anthozoa</taxon>
        <taxon>Hexacorallia</taxon>
        <taxon>Scleractinia</taxon>
        <taxon>Fungiina</taxon>
        <taxon>Poritidae</taxon>
        <taxon>Porites</taxon>
    </lineage>
</organism>
<keyword evidence="2" id="KW-0720">Serine protease</keyword>
<dbReference type="PROSITE" id="PS00134">
    <property type="entry name" value="TRYPSIN_HIS"/>
    <property type="match status" value="1"/>
</dbReference>
<keyword evidence="4" id="KW-1133">Transmembrane helix</keyword>
<dbReference type="InterPro" id="IPR009003">
    <property type="entry name" value="Peptidase_S1_PA"/>
</dbReference>
<evidence type="ECO:0000256" key="3">
    <source>
        <dbReference type="SAM" id="MobiDB-lite"/>
    </source>
</evidence>
<feature type="region of interest" description="Disordered" evidence="3">
    <location>
        <begin position="512"/>
        <end position="544"/>
    </location>
</feature>
<feature type="domain" description="Peptidase S1" evidence="5">
    <location>
        <begin position="277"/>
        <end position="509"/>
    </location>
</feature>
<keyword evidence="4" id="KW-0472">Membrane</keyword>
<dbReference type="SUPFAM" id="SSF50494">
    <property type="entry name" value="Trypsin-like serine proteases"/>
    <property type="match status" value="2"/>
</dbReference>
<dbReference type="SMART" id="SM00020">
    <property type="entry name" value="Tryp_SPc"/>
    <property type="match status" value="2"/>
</dbReference>
<keyword evidence="2" id="KW-0378">Hydrolase</keyword>
<dbReference type="PROSITE" id="PS00135">
    <property type="entry name" value="TRYPSIN_SER"/>
    <property type="match status" value="1"/>
</dbReference>
<evidence type="ECO:0000259" key="5">
    <source>
        <dbReference type="PROSITE" id="PS50240"/>
    </source>
</evidence>
<dbReference type="PANTHER" id="PTHR24250">
    <property type="entry name" value="CHYMOTRYPSIN-RELATED"/>
    <property type="match status" value="1"/>
</dbReference>
<proteinExistence type="predicted"/>
<evidence type="ECO:0000313" key="6">
    <source>
        <dbReference type="EMBL" id="CAH3146991.1"/>
    </source>
</evidence>
<sequence length="577" mass="63593">EDKNSQRPRERLTCTMIMIIFSLFIASVFGPSDTKGCGMRPSFSRVVNGQDASPHSWPWQISLRVRGRHICGGSLIRDDWIVTAAHCVDRNPDPSAYTVVVGGHRRTGSTSVQQTLRVITLHKHSGFTMENLKHDVAVLQLKQPVKLSDKVNTVCLPDQDADLNSNCYITGWGRTYGGGPLPDILQQARLPLVLHSDCKKKYGTVDRRAHLCAGEGRTAASGGCNGDSGGPLVCEMGGKWYLHGAVSFGKRNCPTTHYTVFARITTRCGKRPSSARVVNGENASPHSWPWQISLRKQGKYHICGGSLIRPDWVVTAAHCVYRNTDPSGYTVVAGAYRRKGTTDVQQTFKLTSLHIHEDFSMRRLKNDIALLQLDRPVKLSDKVSTVCLPNQAPDLKANCYITGWGFVSGWGPSADKLKQAKLPLRSNEDCKKKYQILFDRQVHLCAGEGRIGASGGCRGDSGGPFVCEKGDTWYLHGAVSFGMSRCTTEYYTVFTRITNYVHWILRKIGEDGTVNTPQPPETPRPHGTSPPVRTTVLPPPTGDPGCKDKQPNCAGNGYFCKILPSFRKDCPKTCKMC</sequence>
<evidence type="ECO:0000256" key="2">
    <source>
        <dbReference type="RuleBase" id="RU363034"/>
    </source>
</evidence>
<dbReference type="CDD" id="cd00190">
    <property type="entry name" value="Tryp_SPc"/>
    <property type="match status" value="2"/>
</dbReference>
<dbReference type="PANTHER" id="PTHR24250:SF27">
    <property type="entry name" value="ELASTASE 2 LIKE"/>
    <property type="match status" value="1"/>
</dbReference>
<evidence type="ECO:0000256" key="1">
    <source>
        <dbReference type="ARBA" id="ARBA00023157"/>
    </source>
</evidence>
<evidence type="ECO:0000256" key="4">
    <source>
        <dbReference type="SAM" id="Phobius"/>
    </source>
</evidence>
<dbReference type="EMBL" id="CALNXK010000080">
    <property type="protein sequence ID" value="CAH3146991.1"/>
    <property type="molecule type" value="Genomic_DNA"/>
</dbReference>
<dbReference type="InterPro" id="IPR033116">
    <property type="entry name" value="TRYPSIN_SER"/>
</dbReference>
<dbReference type="Pfam" id="PF00089">
    <property type="entry name" value="Trypsin"/>
    <property type="match status" value="2"/>
</dbReference>
<comment type="caution">
    <text evidence="6">The sequence shown here is derived from an EMBL/GenBank/DDBJ whole genome shotgun (WGS) entry which is preliminary data.</text>
</comment>
<feature type="non-terminal residue" evidence="6">
    <location>
        <position position="1"/>
    </location>
</feature>
<dbReference type="PRINTS" id="PR00722">
    <property type="entry name" value="CHYMOTRYPSIN"/>
</dbReference>
<accession>A0ABN8PMQ7</accession>
<gene>
    <name evidence="6" type="ORF">PLOB_00046039</name>
</gene>
<name>A0ABN8PMQ7_9CNID</name>